<dbReference type="NCBIfam" id="NF002460">
    <property type="entry name" value="PRK01658.1"/>
    <property type="match status" value="1"/>
</dbReference>
<evidence type="ECO:0000256" key="3">
    <source>
        <dbReference type="ARBA" id="ARBA00022692"/>
    </source>
</evidence>
<dbReference type="AlphaFoldDB" id="A0A0B6AS68"/>
<accession>A0A0B6AS68</accession>
<dbReference type="RefSeq" id="WP_013082940.1">
    <property type="nucleotide sequence ID" value="NZ_BCVB01000005.1"/>
</dbReference>
<keyword evidence="5 6" id="KW-0472">Membrane</keyword>
<dbReference type="PANTHER" id="PTHR33931:SF6">
    <property type="entry name" value="INTEGRAL MEMBRANE PROTEIN YXZK-RELATED"/>
    <property type="match status" value="1"/>
</dbReference>
<dbReference type="GeneID" id="93642420"/>
<sequence>MKVIRIILQIAILYAFSMIGEAVHHILHLPIPGSIIGLILMLICLTCKIVPIKVIEDGASFLLSFLPLLFIPAMAGVMNYPSLLSSSGAILFLIIVLSTIITMAAAGAASQLLEKKANKRKEKQQCKNSLSRSL</sequence>
<evidence type="ECO:0000313" key="8">
    <source>
        <dbReference type="Proteomes" id="UP000031829"/>
    </source>
</evidence>
<dbReference type="PANTHER" id="PTHR33931">
    <property type="entry name" value="HOLIN-LIKE PROTEIN CIDA-RELATED"/>
    <property type="match status" value="1"/>
</dbReference>
<evidence type="ECO:0000256" key="2">
    <source>
        <dbReference type="ARBA" id="ARBA00022475"/>
    </source>
</evidence>
<organism evidence="7 8">
    <name type="scientific">Priestia megaterium (strain ATCC 14581 / DSM 32 / CCUG 1817 / JCM 2506 / NBRC 15308 / NCIMB 9376 / NCTC 10342 / NRRL B-14308 / VKM B-512 / Ford 19)</name>
    <name type="common">Bacillus megaterium</name>
    <dbReference type="NCBI Taxonomy" id="1348623"/>
    <lineage>
        <taxon>Bacteria</taxon>
        <taxon>Bacillati</taxon>
        <taxon>Bacillota</taxon>
        <taxon>Bacilli</taxon>
        <taxon>Bacillales</taxon>
        <taxon>Bacillaceae</taxon>
        <taxon>Priestia</taxon>
    </lineage>
</organism>
<protein>
    <submittedName>
        <fullName evidence="7">LrgA family protein</fullName>
    </submittedName>
</protein>
<dbReference type="Proteomes" id="UP000031829">
    <property type="component" value="Chromosome"/>
</dbReference>
<evidence type="ECO:0000256" key="4">
    <source>
        <dbReference type="ARBA" id="ARBA00022989"/>
    </source>
</evidence>
<keyword evidence="2" id="KW-1003">Cell membrane</keyword>
<evidence type="ECO:0000256" key="5">
    <source>
        <dbReference type="ARBA" id="ARBA00023136"/>
    </source>
</evidence>
<name>A0A0B6AS68_PRIM2</name>
<keyword evidence="3 6" id="KW-0812">Transmembrane</keyword>
<feature type="transmembrane region" description="Helical" evidence="6">
    <location>
        <begin position="33"/>
        <end position="52"/>
    </location>
</feature>
<proteinExistence type="predicted"/>
<dbReference type="InterPro" id="IPR005538">
    <property type="entry name" value="LrgA/CidA"/>
</dbReference>
<feature type="transmembrane region" description="Helical" evidence="6">
    <location>
        <begin position="59"/>
        <end position="78"/>
    </location>
</feature>
<evidence type="ECO:0000256" key="1">
    <source>
        <dbReference type="ARBA" id="ARBA00004651"/>
    </source>
</evidence>
<comment type="subcellular location">
    <subcellularLocation>
        <location evidence="1">Cell membrane</location>
        <topology evidence="1">Multi-pass membrane protein</topology>
    </subcellularLocation>
</comment>
<gene>
    <name evidence="7" type="ORF">BG04_4413</name>
</gene>
<dbReference type="GO" id="GO:0005886">
    <property type="term" value="C:plasma membrane"/>
    <property type="evidence" value="ECO:0007669"/>
    <property type="project" value="UniProtKB-SubCell"/>
</dbReference>
<feature type="transmembrane region" description="Helical" evidence="6">
    <location>
        <begin position="90"/>
        <end position="113"/>
    </location>
</feature>
<reference evidence="7 8" key="1">
    <citation type="journal article" date="2015" name="Genome Announc.">
        <title>Complete genome sequences for 35 biothreat assay-relevant bacillus species.</title>
        <authorList>
            <person name="Johnson S.L."/>
            <person name="Daligault H.E."/>
            <person name="Davenport K.W."/>
            <person name="Jaissle J."/>
            <person name="Frey K.G."/>
            <person name="Ladner J.T."/>
            <person name="Broomall S.M."/>
            <person name="Bishop-Lilly K.A."/>
            <person name="Bruce D.C."/>
            <person name="Gibbons H.S."/>
            <person name="Coyne S.R."/>
            <person name="Lo C.C."/>
            <person name="Meincke L."/>
            <person name="Munk A.C."/>
            <person name="Koroleva G.I."/>
            <person name="Rosenzweig C.N."/>
            <person name="Palacios G.F."/>
            <person name="Redden C.L."/>
            <person name="Minogue T.D."/>
            <person name="Chain P.S."/>
        </authorList>
    </citation>
    <scope>NUCLEOTIDE SEQUENCE [LARGE SCALE GENOMIC DNA]</scope>
    <source>
        <strain evidence="8">ATCC 14581 / DSM 32 / JCM 2506 / NBRC 15308 / NCIMB 9376 / NCTC 10342 / NRRL B-14308 / VKM B-512</strain>
    </source>
</reference>
<dbReference type="Pfam" id="PF03788">
    <property type="entry name" value="LrgA"/>
    <property type="match status" value="1"/>
</dbReference>
<dbReference type="HOGENOM" id="CLU_113736_3_2_9"/>
<evidence type="ECO:0000313" key="7">
    <source>
        <dbReference type="EMBL" id="AJI23518.1"/>
    </source>
</evidence>
<dbReference type="KEGG" id="bmeg:BG04_4413"/>
<dbReference type="PATRIC" id="fig|592022.4.peg.2011"/>
<feature type="transmembrane region" description="Helical" evidence="6">
    <location>
        <begin position="7"/>
        <end position="27"/>
    </location>
</feature>
<keyword evidence="4 6" id="KW-1133">Transmembrane helix</keyword>
<dbReference type="EMBL" id="CP009920">
    <property type="protein sequence ID" value="AJI23518.1"/>
    <property type="molecule type" value="Genomic_DNA"/>
</dbReference>
<evidence type="ECO:0000256" key="6">
    <source>
        <dbReference type="SAM" id="Phobius"/>
    </source>
</evidence>